<dbReference type="Gene3D" id="3.40.190.290">
    <property type="match status" value="1"/>
</dbReference>
<sequence>MHVELRHLMTFQKVANVMSFTRAAAELNYAQSSVTSQIKALETSLQAQLFDRLGGRIRLTDAGERLLPYADRMLALADEARADVAAPHDPRGTLIIGTTRTITSHRLPPLLETFRHRYPRIHLSLRPSPYADTRRALRQDLFDLGFLMEEETEHPGLETLVLTPERLVLAAAPTHPLASSHRVTTADLRPVPILTTEAPCAARDLLATEVGGTFLDLGTTEAIKRGATAGLGVCLLPATAVTDAVHTGDLVLLPWEAPFTLHTQLAWRQGKRLSRELRLFIEEAKRLIPKEEEETPHTARRYGTSALAKRCPETRTRVAQ</sequence>
<dbReference type="InterPro" id="IPR005119">
    <property type="entry name" value="LysR_subst-bd"/>
</dbReference>
<proteinExistence type="inferred from homology"/>
<dbReference type="PROSITE" id="PS50931">
    <property type="entry name" value="HTH_LYSR"/>
    <property type="match status" value="1"/>
</dbReference>
<dbReference type="GO" id="GO:0000976">
    <property type="term" value="F:transcription cis-regulatory region binding"/>
    <property type="evidence" value="ECO:0007669"/>
    <property type="project" value="TreeGrafter"/>
</dbReference>
<dbReference type="PANTHER" id="PTHR30126:SF40">
    <property type="entry name" value="HTH-TYPE TRANSCRIPTIONAL REGULATOR GLTR"/>
    <property type="match status" value="1"/>
</dbReference>
<keyword evidence="4" id="KW-0804">Transcription</keyword>
<protein>
    <submittedName>
        <fullName evidence="6">HTH-type transcriptional regulator YwqM</fullName>
    </submittedName>
</protein>
<dbReference type="CDD" id="cd05466">
    <property type="entry name" value="PBP2_LTTR_substrate"/>
    <property type="match status" value="1"/>
</dbReference>
<keyword evidence="2" id="KW-0805">Transcription regulation</keyword>
<dbReference type="InterPro" id="IPR036388">
    <property type="entry name" value="WH-like_DNA-bd_sf"/>
</dbReference>
<comment type="caution">
    <text evidence="6">The sequence shown here is derived from an EMBL/GenBank/DDBJ whole genome shotgun (WGS) entry which is preliminary data.</text>
</comment>
<dbReference type="InterPro" id="IPR036390">
    <property type="entry name" value="WH_DNA-bd_sf"/>
</dbReference>
<evidence type="ECO:0000313" key="7">
    <source>
        <dbReference type="Proteomes" id="UP000638313"/>
    </source>
</evidence>
<dbReference type="GO" id="GO:0003700">
    <property type="term" value="F:DNA-binding transcription factor activity"/>
    <property type="evidence" value="ECO:0007669"/>
    <property type="project" value="InterPro"/>
</dbReference>
<feature type="domain" description="HTH lysR-type" evidence="5">
    <location>
        <begin position="3"/>
        <end position="60"/>
    </location>
</feature>
<reference evidence="6" key="2">
    <citation type="submission" date="2020-09" db="EMBL/GenBank/DDBJ databases">
        <authorList>
            <person name="Sun Q."/>
            <person name="Ohkuma M."/>
        </authorList>
    </citation>
    <scope>NUCLEOTIDE SEQUENCE</scope>
    <source>
        <strain evidence="6">JCM 4059</strain>
    </source>
</reference>
<evidence type="ECO:0000256" key="4">
    <source>
        <dbReference type="ARBA" id="ARBA00023163"/>
    </source>
</evidence>
<dbReference type="AlphaFoldDB" id="A0A919B7D8"/>
<reference evidence="6" key="1">
    <citation type="journal article" date="2014" name="Int. J. Syst. Evol. Microbiol.">
        <title>Complete genome sequence of Corynebacterium casei LMG S-19264T (=DSM 44701T), isolated from a smear-ripened cheese.</title>
        <authorList>
            <consortium name="US DOE Joint Genome Institute (JGI-PGF)"/>
            <person name="Walter F."/>
            <person name="Albersmeier A."/>
            <person name="Kalinowski J."/>
            <person name="Ruckert C."/>
        </authorList>
    </citation>
    <scope>NUCLEOTIDE SEQUENCE</scope>
    <source>
        <strain evidence="6">JCM 4059</strain>
    </source>
</reference>
<evidence type="ECO:0000256" key="1">
    <source>
        <dbReference type="ARBA" id="ARBA00009437"/>
    </source>
</evidence>
<dbReference type="Proteomes" id="UP000638313">
    <property type="component" value="Unassembled WGS sequence"/>
</dbReference>
<dbReference type="SUPFAM" id="SSF46785">
    <property type="entry name" value="Winged helix' DNA-binding domain"/>
    <property type="match status" value="1"/>
</dbReference>
<dbReference type="InterPro" id="IPR000847">
    <property type="entry name" value="LysR_HTH_N"/>
</dbReference>
<dbReference type="Pfam" id="PF03466">
    <property type="entry name" value="LysR_substrate"/>
    <property type="match status" value="1"/>
</dbReference>
<organism evidence="6 7">
    <name type="scientific">Streptomyces mashuensis</name>
    <dbReference type="NCBI Taxonomy" id="33904"/>
    <lineage>
        <taxon>Bacteria</taxon>
        <taxon>Bacillati</taxon>
        <taxon>Actinomycetota</taxon>
        <taxon>Actinomycetes</taxon>
        <taxon>Kitasatosporales</taxon>
        <taxon>Streptomycetaceae</taxon>
        <taxon>Streptomyces</taxon>
    </lineage>
</organism>
<dbReference type="PRINTS" id="PR00039">
    <property type="entry name" value="HTHLYSR"/>
</dbReference>
<name>A0A919B7D8_9ACTN</name>
<dbReference type="FunFam" id="1.10.10.10:FF:000001">
    <property type="entry name" value="LysR family transcriptional regulator"/>
    <property type="match status" value="1"/>
</dbReference>
<evidence type="ECO:0000313" key="6">
    <source>
        <dbReference type="EMBL" id="GHF62363.1"/>
    </source>
</evidence>
<dbReference type="Pfam" id="PF00126">
    <property type="entry name" value="HTH_1"/>
    <property type="match status" value="1"/>
</dbReference>
<comment type="similarity">
    <text evidence="1">Belongs to the LysR transcriptional regulatory family.</text>
</comment>
<gene>
    <name evidence="6" type="primary">ywqM</name>
    <name evidence="6" type="ORF">GCM10010218_49790</name>
</gene>
<dbReference type="PANTHER" id="PTHR30126">
    <property type="entry name" value="HTH-TYPE TRANSCRIPTIONAL REGULATOR"/>
    <property type="match status" value="1"/>
</dbReference>
<dbReference type="SUPFAM" id="SSF53850">
    <property type="entry name" value="Periplasmic binding protein-like II"/>
    <property type="match status" value="1"/>
</dbReference>
<evidence type="ECO:0000256" key="2">
    <source>
        <dbReference type="ARBA" id="ARBA00023015"/>
    </source>
</evidence>
<accession>A0A919B7D8</accession>
<dbReference type="EMBL" id="BNBD01000012">
    <property type="protein sequence ID" value="GHF62363.1"/>
    <property type="molecule type" value="Genomic_DNA"/>
</dbReference>
<evidence type="ECO:0000259" key="5">
    <source>
        <dbReference type="PROSITE" id="PS50931"/>
    </source>
</evidence>
<evidence type="ECO:0000256" key="3">
    <source>
        <dbReference type="ARBA" id="ARBA00023125"/>
    </source>
</evidence>
<keyword evidence="3" id="KW-0238">DNA-binding</keyword>
<dbReference type="Gene3D" id="1.10.10.10">
    <property type="entry name" value="Winged helix-like DNA-binding domain superfamily/Winged helix DNA-binding domain"/>
    <property type="match status" value="1"/>
</dbReference>
<keyword evidence="7" id="KW-1185">Reference proteome</keyword>